<evidence type="ECO:0000313" key="3">
    <source>
        <dbReference type="EMBL" id="RIV76728.1"/>
    </source>
</evidence>
<sequence length="231" mass="24871">MTLARFAKAGALAIAATFALGSSGAVGKSGNWNTTVVEADGAHRIGNPDAKVELIAFVSYTCPHCAHFTTEGEAPLQIAYVGPGRVELQIQPMIRNSADLVATMLASCGAPSKFLRNHTLFMNEQSKWLGRYAEANAAQRARWENGSQAERRRAIASDLGFYRLMESRGYSRSEIDRCLASDAEARALIASSQAASEKHDIHGTPSFVLNGVTLAGTHDWSMLSPQLAARF</sequence>
<dbReference type="Gene3D" id="1.10.40.110">
    <property type="match status" value="1"/>
</dbReference>
<gene>
    <name evidence="3" type="ORF">D2V04_11190</name>
</gene>
<dbReference type="Proteomes" id="UP000285092">
    <property type="component" value="Unassembled WGS sequence"/>
</dbReference>
<dbReference type="InterPro" id="IPR036249">
    <property type="entry name" value="Thioredoxin-like_sf"/>
</dbReference>
<keyword evidence="1" id="KW-0732">Signal</keyword>
<keyword evidence="4" id="KW-1185">Reference proteome</keyword>
<name>A0A418NEH0_9SPHN</name>
<evidence type="ECO:0000259" key="2">
    <source>
        <dbReference type="Pfam" id="PF13462"/>
    </source>
</evidence>
<comment type="caution">
    <text evidence="3">The sequence shown here is derived from an EMBL/GenBank/DDBJ whole genome shotgun (WGS) entry which is preliminary data.</text>
</comment>
<protein>
    <submittedName>
        <fullName evidence="3">Protein-disulfide isomerase</fullName>
    </submittedName>
</protein>
<evidence type="ECO:0000256" key="1">
    <source>
        <dbReference type="SAM" id="SignalP"/>
    </source>
</evidence>
<accession>A0A418NEH0</accession>
<reference evidence="3 4" key="1">
    <citation type="submission" date="2018-08" db="EMBL/GenBank/DDBJ databases">
        <title>Altererythrobacter sp.Ery1 and Ery12, the genome sequencing of novel strains in genus Alterythrobacter.</title>
        <authorList>
            <person name="Cheng H."/>
            <person name="Wu Y.-H."/>
            <person name="Fang C."/>
            <person name="Xu X.-W."/>
        </authorList>
    </citation>
    <scope>NUCLEOTIDE SEQUENCE [LARGE SCALE GENOMIC DNA]</scope>
    <source>
        <strain evidence="3 4">Ery1</strain>
    </source>
</reference>
<dbReference type="EMBL" id="QXFK01000018">
    <property type="protein sequence ID" value="RIV76728.1"/>
    <property type="molecule type" value="Genomic_DNA"/>
</dbReference>
<proteinExistence type="predicted"/>
<dbReference type="SUPFAM" id="SSF52833">
    <property type="entry name" value="Thioredoxin-like"/>
    <property type="match status" value="1"/>
</dbReference>
<dbReference type="GO" id="GO:0016853">
    <property type="term" value="F:isomerase activity"/>
    <property type="evidence" value="ECO:0007669"/>
    <property type="project" value="UniProtKB-KW"/>
</dbReference>
<dbReference type="RefSeq" id="WP_119513786.1">
    <property type="nucleotide sequence ID" value="NZ_QXFK01000018.1"/>
</dbReference>
<dbReference type="AlphaFoldDB" id="A0A418NEH0"/>
<dbReference type="InterPro" id="IPR012336">
    <property type="entry name" value="Thioredoxin-like_fold"/>
</dbReference>
<feature type="chain" id="PRO_5018975455" evidence="1">
    <location>
        <begin position="28"/>
        <end position="231"/>
    </location>
</feature>
<keyword evidence="3" id="KW-0413">Isomerase</keyword>
<organism evidence="3 4">
    <name type="scientific">Pelagerythrobacter aerophilus</name>
    <dbReference type="NCBI Taxonomy" id="2306995"/>
    <lineage>
        <taxon>Bacteria</taxon>
        <taxon>Pseudomonadati</taxon>
        <taxon>Pseudomonadota</taxon>
        <taxon>Alphaproteobacteria</taxon>
        <taxon>Sphingomonadales</taxon>
        <taxon>Erythrobacteraceae</taxon>
        <taxon>Pelagerythrobacter</taxon>
    </lineage>
</organism>
<feature type="domain" description="Thioredoxin-like fold" evidence="2">
    <location>
        <begin position="41"/>
        <end position="225"/>
    </location>
</feature>
<evidence type="ECO:0000313" key="4">
    <source>
        <dbReference type="Proteomes" id="UP000285092"/>
    </source>
</evidence>
<dbReference type="OrthoDB" id="8478320at2"/>
<dbReference type="Gene3D" id="3.40.30.10">
    <property type="entry name" value="Glutaredoxin"/>
    <property type="match status" value="1"/>
</dbReference>
<dbReference type="Pfam" id="PF13462">
    <property type="entry name" value="Thioredoxin_4"/>
    <property type="match status" value="1"/>
</dbReference>
<feature type="signal peptide" evidence="1">
    <location>
        <begin position="1"/>
        <end position="27"/>
    </location>
</feature>